<dbReference type="AlphaFoldDB" id="A0A932MLX9"/>
<name>A0A932MLX9_UNCTE</name>
<proteinExistence type="predicted"/>
<comment type="caution">
    <text evidence="1">The sequence shown here is derived from an EMBL/GenBank/DDBJ whole genome shotgun (WGS) entry which is preliminary data.</text>
</comment>
<protein>
    <submittedName>
        <fullName evidence="1">PD-(D/E)XK nuclease family protein</fullName>
    </submittedName>
</protein>
<organism evidence="1 2">
    <name type="scientific">Tectimicrobiota bacterium</name>
    <dbReference type="NCBI Taxonomy" id="2528274"/>
    <lineage>
        <taxon>Bacteria</taxon>
        <taxon>Pseudomonadati</taxon>
        <taxon>Nitrospinota/Tectimicrobiota group</taxon>
        <taxon>Candidatus Tectimicrobiota</taxon>
    </lineage>
</organism>
<accession>A0A932MLX9</accession>
<gene>
    <name evidence="1" type="ORF">HYZ11_00525</name>
</gene>
<dbReference type="Proteomes" id="UP000782312">
    <property type="component" value="Unassembled WGS sequence"/>
</dbReference>
<sequence>MTRSSPENVSLDRIARLLEGYVGLAFTARRREVVGFDRLLRGFRPHWEALQADRCRDAFRFNVFDALAVRDKEVLHSRFLAYLLDPGERHDQGERFLRRFLQGVLEEGDPRLGTTQAVVQREVPVGDWGQLDICIWLPGHVIAIENKVHALEGDNQIGRYHGWLASQRGEKTLVFLTPRGDRPVSAPDGIAAECKCLSYGDLADILWASIQDMGENALKYIMGQYVGVCRDLHRSYGGEVNEQRSPSVPDGS</sequence>
<reference evidence="1" key="1">
    <citation type="submission" date="2020-07" db="EMBL/GenBank/DDBJ databases">
        <title>Huge and variable diversity of episymbiotic CPR bacteria and DPANN archaea in groundwater ecosystems.</title>
        <authorList>
            <person name="He C.Y."/>
            <person name="Keren R."/>
            <person name="Whittaker M."/>
            <person name="Farag I.F."/>
            <person name="Doudna J."/>
            <person name="Cate J.H.D."/>
            <person name="Banfield J.F."/>
        </authorList>
    </citation>
    <scope>NUCLEOTIDE SEQUENCE</scope>
    <source>
        <strain evidence="1">NC_groundwater_763_Ag_S-0.2um_68_21</strain>
    </source>
</reference>
<dbReference type="EMBL" id="JACPUR010000001">
    <property type="protein sequence ID" value="MBI3126073.1"/>
    <property type="molecule type" value="Genomic_DNA"/>
</dbReference>
<evidence type="ECO:0000313" key="1">
    <source>
        <dbReference type="EMBL" id="MBI3126073.1"/>
    </source>
</evidence>
<evidence type="ECO:0000313" key="2">
    <source>
        <dbReference type="Proteomes" id="UP000782312"/>
    </source>
</evidence>
<dbReference type="InterPro" id="IPR029470">
    <property type="entry name" value="PDDEXK_4"/>
</dbReference>
<dbReference type="Pfam" id="PF14281">
    <property type="entry name" value="PDDEXK_4"/>
    <property type="match status" value="1"/>
</dbReference>